<gene>
    <name evidence="1" type="ORF">ACFPO9_09630</name>
</gene>
<dbReference type="Proteomes" id="UP001596086">
    <property type="component" value="Unassembled WGS sequence"/>
</dbReference>
<evidence type="ECO:0000313" key="2">
    <source>
        <dbReference type="Proteomes" id="UP001596086"/>
    </source>
</evidence>
<dbReference type="EMBL" id="JBHSMZ010000006">
    <property type="protein sequence ID" value="MFC5548773.1"/>
    <property type="molecule type" value="Genomic_DNA"/>
</dbReference>
<reference evidence="2" key="1">
    <citation type="journal article" date="2019" name="Int. J. Syst. Evol. Microbiol.">
        <title>The Global Catalogue of Microorganisms (GCM) 10K type strain sequencing project: providing services to taxonomists for standard genome sequencing and annotation.</title>
        <authorList>
            <consortium name="The Broad Institute Genomics Platform"/>
            <consortium name="The Broad Institute Genome Sequencing Center for Infectious Disease"/>
            <person name="Wu L."/>
            <person name="Ma J."/>
        </authorList>
    </citation>
    <scope>NUCLEOTIDE SEQUENCE [LARGE SCALE GENOMIC DNA]</scope>
    <source>
        <strain evidence="2">CGMCC 4.5798</strain>
    </source>
</reference>
<keyword evidence="2" id="KW-1185">Reference proteome</keyword>
<sequence>MPKPQGTYLKVQNKERIRCRALEANRLFNRSLDDDMSRYHEALERVSDEEIDAWNRDIAAIIDDIKNNEPSSREDKIRKRVAKVFGEVRKILEKAKDIKKLEAGIQANHKPIISAPAHFETDATFAILGLCIAMLHVMEVWIRIRGKTLSRH</sequence>
<organism evidence="1 2">
    <name type="scientific">Massilia aerilata</name>
    <dbReference type="NCBI Taxonomy" id="453817"/>
    <lineage>
        <taxon>Bacteria</taxon>
        <taxon>Pseudomonadati</taxon>
        <taxon>Pseudomonadota</taxon>
        <taxon>Betaproteobacteria</taxon>
        <taxon>Burkholderiales</taxon>
        <taxon>Oxalobacteraceae</taxon>
        <taxon>Telluria group</taxon>
        <taxon>Massilia</taxon>
    </lineage>
</organism>
<dbReference type="RefSeq" id="WP_379769934.1">
    <property type="nucleotide sequence ID" value="NZ_JBHSMZ010000006.1"/>
</dbReference>
<evidence type="ECO:0000313" key="1">
    <source>
        <dbReference type="EMBL" id="MFC5548773.1"/>
    </source>
</evidence>
<comment type="caution">
    <text evidence="1">The sequence shown here is derived from an EMBL/GenBank/DDBJ whole genome shotgun (WGS) entry which is preliminary data.</text>
</comment>
<name>A0ABW0RW80_9BURK</name>
<proteinExistence type="predicted"/>
<accession>A0ABW0RW80</accession>
<protein>
    <submittedName>
        <fullName evidence="1">Uncharacterized protein</fullName>
    </submittedName>
</protein>